<protein>
    <submittedName>
        <fullName evidence="1">Uncharacterized protein</fullName>
    </submittedName>
</protein>
<organism evidence="1 2">
    <name type="scientific">Candidatus Onthocola gallistercoris</name>
    <dbReference type="NCBI Taxonomy" id="2840876"/>
    <lineage>
        <taxon>Bacteria</taxon>
        <taxon>Bacillati</taxon>
        <taxon>Bacillota</taxon>
        <taxon>Bacilli</taxon>
        <taxon>Candidatus Onthocola</taxon>
    </lineage>
</organism>
<comment type="caution">
    <text evidence="1">The sequence shown here is derived from an EMBL/GenBank/DDBJ whole genome shotgun (WGS) entry which is preliminary data.</text>
</comment>
<sequence>MSKVVDEFRIKQYAILKLDEIPQVNYRKYRIGTEEFDPVPIYDMPQCIAIVSDKSYLGKTVDFV</sequence>
<dbReference type="EMBL" id="DVLT01000046">
    <property type="protein sequence ID" value="HIU03070.1"/>
    <property type="molecule type" value="Genomic_DNA"/>
</dbReference>
<dbReference type="AlphaFoldDB" id="A0A9D1HGI3"/>
<gene>
    <name evidence="1" type="ORF">IAB63_07440</name>
</gene>
<reference evidence="1" key="1">
    <citation type="submission" date="2020-10" db="EMBL/GenBank/DDBJ databases">
        <authorList>
            <person name="Gilroy R."/>
        </authorList>
    </citation>
    <scope>NUCLEOTIDE SEQUENCE</scope>
    <source>
        <strain evidence="1">CHK187-14744</strain>
    </source>
</reference>
<evidence type="ECO:0000313" key="1">
    <source>
        <dbReference type="EMBL" id="HIU03070.1"/>
    </source>
</evidence>
<dbReference type="Proteomes" id="UP000824164">
    <property type="component" value="Unassembled WGS sequence"/>
</dbReference>
<accession>A0A9D1HGI3</accession>
<evidence type="ECO:0000313" key="2">
    <source>
        <dbReference type="Proteomes" id="UP000824164"/>
    </source>
</evidence>
<proteinExistence type="predicted"/>
<reference evidence="1" key="2">
    <citation type="journal article" date="2021" name="PeerJ">
        <title>Extensive microbial diversity within the chicken gut microbiome revealed by metagenomics and culture.</title>
        <authorList>
            <person name="Gilroy R."/>
            <person name="Ravi A."/>
            <person name="Getino M."/>
            <person name="Pursley I."/>
            <person name="Horton D.L."/>
            <person name="Alikhan N.F."/>
            <person name="Baker D."/>
            <person name="Gharbi K."/>
            <person name="Hall N."/>
            <person name="Watson M."/>
            <person name="Adriaenssens E.M."/>
            <person name="Foster-Nyarko E."/>
            <person name="Jarju S."/>
            <person name="Secka A."/>
            <person name="Antonio M."/>
            <person name="Oren A."/>
            <person name="Chaudhuri R.R."/>
            <person name="La Ragione R."/>
            <person name="Hildebrand F."/>
            <person name="Pallen M.J."/>
        </authorList>
    </citation>
    <scope>NUCLEOTIDE SEQUENCE</scope>
    <source>
        <strain evidence="1">CHK187-14744</strain>
    </source>
</reference>
<name>A0A9D1HGI3_9FIRM</name>